<dbReference type="EMBL" id="DVOB01000012">
    <property type="protein sequence ID" value="HIU95204.1"/>
    <property type="molecule type" value="Genomic_DNA"/>
</dbReference>
<reference evidence="1" key="1">
    <citation type="submission" date="2020-10" db="EMBL/GenBank/DDBJ databases">
        <authorList>
            <person name="Gilroy R."/>
        </authorList>
    </citation>
    <scope>NUCLEOTIDE SEQUENCE</scope>
    <source>
        <strain evidence="1">ChiSjej4B22-8349</strain>
    </source>
</reference>
<evidence type="ECO:0000313" key="2">
    <source>
        <dbReference type="Proteomes" id="UP000824130"/>
    </source>
</evidence>
<organism evidence="1 2">
    <name type="scientific">Candidatus Allocopromorpha excrementipullorum</name>
    <dbReference type="NCBI Taxonomy" id="2840743"/>
    <lineage>
        <taxon>Bacteria</taxon>
        <taxon>Bacillati</taxon>
        <taxon>Bacillota</taxon>
        <taxon>Clostridia</taxon>
        <taxon>Eubacteriales</taxon>
        <taxon>Eubacteriaceae</taxon>
        <taxon>Eubacteriaceae incertae sedis</taxon>
        <taxon>Candidatus Allocopromorpha</taxon>
    </lineage>
</organism>
<name>A0A9D1N4X3_9FIRM</name>
<dbReference type="AlphaFoldDB" id="A0A9D1N4X3"/>
<evidence type="ECO:0000313" key="1">
    <source>
        <dbReference type="EMBL" id="HIU95204.1"/>
    </source>
</evidence>
<dbReference type="Proteomes" id="UP000824130">
    <property type="component" value="Unassembled WGS sequence"/>
</dbReference>
<proteinExistence type="predicted"/>
<reference evidence="1" key="2">
    <citation type="journal article" date="2021" name="PeerJ">
        <title>Extensive microbial diversity within the chicken gut microbiome revealed by metagenomics and culture.</title>
        <authorList>
            <person name="Gilroy R."/>
            <person name="Ravi A."/>
            <person name="Getino M."/>
            <person name="Pursley I."/>
            <person name="Horton D.L."/>
            <person name="Alikhan N.F."/>
            <person name="Baker D."/>
            <person name="Gharbi K."/>
            <person name="Hall N."/>
            <person name="Watson M."/>
            <person name="Adriaenssens E.M."/>
            <person name="Foster-Nyarko E."/>
            <person name="Jarju S."/>
            <person name="Secka A."/>
            <person name="Antonio M."/>
            <person name="Oren A."/>
            <person name="Chaudhuri R.R."/>
            <person name="La Ragione R."/>
            <person name="Hildebrand F."/>
            <person name="Pallen M.J."/>
        </authorList>
    </citation>
    <scope>NUCLEOTIDE SEQUENCE</scope>
    <source>
        <strain evidence="1">ChiSjej4B22-8349</strain>
    </source>
</reference>
<gene>
    <name evidence="1" type="ORF">IAD25_00640</name>
</gene>
<sequence>MKEKFIELLAENGINAEMGVTPVKFAYIMHWEKGDEVRDFWFVESEGDIDAEVTNFVKWNMEEYIFAAVKDQDYENGKYMIGNIKELKDYGSPEGIHESEDFMTMSFSELVAALK</sequence>
<comment type="caution">
    <text evidence="1">The sequence shown here is derived from an EMBL/GenBank/DDBJ whole genome shotgun (WGS) entry which is preliminary data.</text>
</comment>
<protein>
    <submittedName>
        <fullName evidence="1">Uncharacterized protein</fullName>
    </submittedName>
</protein>
<accession>A0A9D1N4X3</accession>